<evidence type="ECO:0000313" key="2">
    <source>
        <dbReference type="EMBL" id="KIW08048.1"/>
    </source>
</evidence>
<dbReference type="Pfam" id="PF07859">
    <property type="entry name" value="Abhydrolase_3"/>
    <property type="match status" value="2"/>
</dbReference>
<dbReference type="PANTHER" id="PTHR23025:SF3">
    <property type="entry name" value="HORMONE-SENSITIVE LIPASE"/>
    <property type="match status" value="1"/>
</dbReference>
<feature type="domain" description="Alpha/beta hydrolase fold-3" evidence="1">
    <location>
        <begin position="100"/>
        <end position="198"/>
    </location>
</feature>
<dbReference type="Proteomes" id="UP000053259">
    <property type="component" value="Unassembled WGS sequence"/>
</dbReference>
<dbReference type="GO" id="GO:0019433">
    <property type="term" value="P:triglyceride catabolic process"/>
    <property type="evidence" value="ECO:0007669"/>
    <property type="project" value="TreeGrafter"/>
</dbReference>
<dbReference type="HOGENOM" id="CLU_012494_3_2_1"/>
<keyword evidence="3" id="KW-1185">Reference proteome</keyword>
<evidence type="ECO:0000259" key="1">
    <source>
        <dbReference type="Pfam" id="PF07859"/>
    </source>
</evidence>
<proteinExistence type="predicted"/>
<name>A0A0D2AMX9_9PEZI</name>
<dbReference type="InterPro" id="IPR013094">
    <property type="entry name" value="AB_hydrolase_3"/>
</dbReference>
<dbReference type="GO" id="GO:0004806">
    <property type="term" value="F:triacylglycerol lipase activity"/>
    <property type="evidence" value="ECO:0007669"/>
    <property type="project" value="TreeGrafter"/>
</dbReference>
<dbReference type="OrthoDB" id="433474at2759"/>
<evidence type="ECO:0000313" key="3">
    <source>
        <dbReference type="Proteomes" id="UP000053259"/>
    </source>
</evidence>
<dbReference type="RefSeq" id="XP_016217917.1">
    <property type="nucleotide sequence ID" value="XM_016353822.1"/>
</dbReference>
<dbReference type="GO" id="GO:0005829">
    <property type="term" value="C:cytosol"/>
    <property type="evidence" value="ECO:0007669"/>
    <property type="project" value="TreeGrafter"/>
</dbReference>
<dbReference type="InParanoid" id="A0A0D2AMX9"/>
<accession>A0A0D2AMX9</accession>
<dbReference type="Gene3D" id="3.40.50.1820">
    <property type="entry name" value="alpha/beta hydrolase"/>
    <property type="match status" value="1"/>
</dbReference>
<organism evidence="2 3">
    <name type="scientific">Verruconis gallopava</name>
    <dbReference type="NCBI Taxonomy" id="253628"/>
    <lineage>
        <taxon>Eukaryota</taxon>
        <taxon>Fungi</taxon>
        <taxon>Dikarya</taxon>
        <taxon>Ascomycota</taxon>
        <taxon>Pezizomycotina</taxon>
        <taxon>Dothideomycetes</taxon>
        <taxon>Pleosporomycetidae</taxon>
        <taxon>Venturiales</taxon>
        <taxon>Sympoventuriaceae</taxon>
        <taxon>Verruconis</taxon>
    </lineage>
</organism>
<dbReference type="EMBL" id="KN847531">
    <property type="protein sequence ID" value="KIW08048.1"/>
    <property type="molecule type" value="Genomic_DNA"/>
</dbReference>
<dbReference type="SUPFAM" id="SSF53474">
    <property type="entry name" value="alpha/beta-Hydrolases"/>
    <property type="match status" value="1"/>
</dbReference>
<dbReference type="InterPro" id="IPR029058">
    <property type="entry name" value="AB_hydrolase_fold"/>
</dbReference>
<dbReference type="STRING" id="253628.A0A0D2AMX9"/>
<dbReference type="GO" id="GO:0004771">
    <property type="term" value="F:sterol ester esterase activity"/>
    <property type="evidence" value="ECO:0007669"/>
    <property type="project" value="TreeGrafter"/>
</dbReference>
<protein>
    <recommendedName>
        <fullName evidence="1">Alpha/beta hydrolase fold-3 domain-containing protein</fullName>
    </recommendedName>
</protein>
<reference evidence="2 3" key="1">
    <citation type="submission" date="2015-01" db="EMBL/GenBank/DDBJ databases">
        <title>The Genome Sequence of Ochroconis gallopava CBS43764.</title>
        <authorList>
            <consortium name="The Broad Institute Genomics Platform"/>
            <person name="Cuomo C."/>
            <person name="de Hoog S."/>
            <person name="Gorbushina A."/>
            <person name="Stielow B."/>
            <person name="Teixiera M."/>
            <person name="Abouelleil A."/>
            <person name="Chapman S.B."/>
            <person name="Priest M."/>
            <person name="Young S.K."/>
            <person name="Wortman J."/>
            <person name="Nusbaum C."/>
            <person name="Birren B."/>
        </authorList>
    </citation>
    <scope>NUCLEOTIDE SEQUENCE [LARGE SCALE GENOMIC DNA]</scope>
    <source>
        <strain evidence="2 3">CBS 43764</strain>
    </source>
</reference>
<sequence length="437" mass="49661">MVFDDMRRPRASMATADIPFRQAPRPRWLLVLQARMWRFLMSIGMFLHKLARPRPPSPDFKQWVDATVSPRPGRFRLNFYVPKEWKEARRLQTNRKFPVVVNFHGGGFTLGKATDDCRWCKTVVDEVGAVVVSVDYRLAPECPFPTAVEDGADAILYLVSHANQLNLDTDNIAVSGFSSGANMCFTVPLRLLEELEMQIARGEDHRKSVILGQRPPLQKSLSEGRVLVKAKKQIRVKAVCAWYPPTDYTRTRAQRKATCARLDQQLPAVFTELFDESYLSPPTMDMSNPYLSPGVAPDYMLASMPNEIILFCCEWDMLLQEGTEFRDRLRALGKTVHYHMVPQVPHGWDKAPNPLRVTPGVREQYLKACTELKRLLVAQEPLSDVDSGFAEASFEMPDEAGISTPEQAHLSPVSSTQPFIIPEQDFRTSWFRTSWTG</sequence>
<feature type="domain" description="Alpha/beta hydrolase fold-3" evidence="1">
    <location>
        <begin position="228"/>
        <end position="348"/>
    </location>
</feature>
<dbReference type="AlphaFoldDB" id="A0A0D2AMX9"/>
<dbReference type="PANTHER" id="PTHR23025">
    <property type="entry name" value="TRIACYLGLYCEROL LIPASE"/>
    <property type="match status" value="1"/>
</dbReference>
<dbReference type="VEuPathDB" id="FungiDB:PV09_00993"/>
<dbReference type="GeneID" id="27308966"/>
<gene>
    <name evidence="2" type="ORF">PV09_00993</name>
</gene>